<dbReference type="SUPFAM" id="SSF46785">
    <property type="entry name" value="Winged helix' DNA-binding domain"/>
    <property type="match status" value="1"/>
</dbReference>
<dbReference type="GO" id="GO:0005524">
    <property type="term" value="F:ATP binding"/>
    <property type="evidence" value="ECO:0007669"/>
    <property type="project" value="InterPro"/>
</dbReference>
<feature type="domain" description="ATPase" evidence="1">
    <location>
        <begin position="2"/>
        <end position="206"/>
    </location>
</feature>
<evidence type="ECO:0000313" key="4">
    <source>
        <dbReference type="Proteomes" id="UP000029109"/>
    </source>
</evidence>
<dbReference type="PANTHER" id="PTHR34704:SF2">
    <property type="entry name" value="ATPASE"/>
    <property type="match status" value="1"/>
</dbReference>
<dbReference type="SUPFAM" id="SSF52540">
    <property type="entry name" value="P-loop containing nucleoside triphosphate hydrolases"/>
    <property type="match status" value="1"/>
</dbReference>
<reference evidence="3 4" key="1">
    <citation type="submission" date="2014-03" db="EMBL/GenBank/DDBJ databases">
        <title>Genomics of Bifidobacteria.</title>
        <authorList>
            <person name="Ventura M."/>
            <person name="Milani C."/>
            <person name="Lugli G.A."/>
        </authorList>
    </citation>
    <scope>NUCLEOTIDE SEQUENCE [LARGE SCALE GENOMIC DNA]</scope>
    <source>
        <strain evidence="3 4">LMG 21816</strain>
    </source>
</reference>
<sequence length="471" mass="53380">MFIGREDELAALERMYASDRFEMMVLYGRRRVGKTALVDEFVKDKRTLYFTALQQSAAANLRDFSAEVYRFFDMPGVEAPFADWKSAFTFICAQAAERNLGRYVIVFDEFPYAALSDPSLPSVLQICIDHGFKDTRAMIIVSGSNEGFMESQVLGYKSPLYGRRTGQLHLRPFDYYDAARFVPDVSAEEAIQYYAVFGGTPYYLAQIHAGESFENNVARLLFDNSGLLFEEPMMLLRQELREPALYSSILQEIAYGANALNTIADRVRVDVRTVSKYLKTLEGLGLIARTVPVGVNAAKSRKGQYVINDPFFAYWYRFVSRHIGRIESGLGRAVAATHAFGDAFATYVGQQFETICRQWVTRRARFGELPMLVGEVGRWWGTDPRKREQTDIDVVATDDDSGMVLLGECKWRNSFNETEAIELLRQRTGLVQGYSRTVYALFSKYPVHQATRDSNDDVMFVAAADMLPAHS</sequence>
<dbReference type="AlphaFoldDB" id="A0A7V8KRF9"/>
<organism evidence="3 4">
    <name type="scientific">Bifidobacterium pullorum</name>
    <dbReference type="NCBI Taxonomy" id="78448"/>
    <lineage>
        <taxon>Bacteria</taxon>
        <taxon>Bacillati</taxon>
        <taxon>Actinomycetota</taxon>
        <taxon>Actinomycetes</taxon>
        <taxon>Bifidobacteriales</taxon>
        <taxon>Bifidobacteriaceae</taxon>
        <taxon>Bifidobacterium</taxon>
    </lineage>
</organism>
<dbReference type="InterPro" id="IPR036390">
    <property type="entry name" value="WH_DNA-bd_sf"/>
</dbReference>
<dbReference type="InterPro" id="IPR004256">
    <property type="entry name" value="DUF234"/>
</dbReference>
<gene>
    <name evidence="3" type="ORF">BPULL_2067</name>
</gene>
<evidence type="ECO:0000259" key="1">
    <source>
        <dbReference type="Pfam" id="PF01637"/>
    </source>
</evidence>
<dbReference type="PANTHER" id="PTHR34704">
    <property type="entry name" value="ATPASE"/>
    <property type="match status" value="1"/>
</dbReference>
<protein>
    <submittedName>
        <fullName evidence="3">ATPase</fullName>
    </submittedName>
</protein>
<dbReference type="EMBL" id="JGZJ01000008">
    <property type="protein sequence ID" value="KFI82671.1"/>
    <property type="molecule type" value="Genomic_DNA"/>
</dbReference>
<dbReference type="Pfam" id="PF01637">
    <property type="entry name" value="ATPase_2"/>
    <property type="match status" value="1"/>
</dbReference>
<comment type="caution">
    <text evidence="3">The sequence shown here is derived from an EMBL/GenBank/DDBJ whole genome shotgun (WGS) entry which is preliminary data.</text>
</comment>
<dbReference type="InterPro" id="IPR027417">
    <property type="entry name" value="P-loop_NTPase"/>
</dbReference>
<evidence type="ECO:0000259" key="2">
    <source>
        <dbReference type="Pfam" id="PF03008"/>
    </source>
</evidence>
<proteinExistence type="predicted"/>
<accession>A0A7V8KRF9</accession>
<evidence type="ECO:0000313" key="3">
    <source>
        <dbReference type="EMBL" id="KFI82671.1"/>
    </source>
</evidence>
<name>A0A7V8KRF9_9BIFI</name>
<dbReference type="Gene3D" id="3.40.50.300">
    <property type="entry name" value="P-loop containing nucleotide triphosphate hydrolases"/>
    <property type="match status" value="1"/>
</dbReference>
<dbReference type="Proteomes" id="UP000029109">
    <property type="component" value="Unassembled WGS sequence"/>
</dbReference>
<dbReference type="Pfam" id="PF03008">
    <property type="entry name" value="DUF234"/>
    <property type="match status" value="1"/>
</dbReference>
<feature type="domain" description="DUF234" evidence="2">
    <location>
        <begin position="315"/>
        <end position="420"/>
    </location>
</feature>
<dbReference type="InterPro" id="IPR011579">
    <property type="entry name" value="ATPase_dom"/>
</dbReference>